<evidence type="ECO:0000313" key="2">
    <source>
        <dbReference type="EMBL" id="ADB59639.1"/>
    </source>
</evidence>
<feature type="transmembrane region" description="Helical" evidence="1">
    <location>
        <begin position="50"/>
        <end position="75"/>
    </location>
</feature>
<gene>
    <name evidence="2" type="ordered locus">Htur_0742</name>
</gene>
<sequence length="77" mass="7854">MFRSIVTGIVDVLLGRLAVFLALFVPVLGVGLMLAVGTDALVSLGLSREIAGSITAAVATVGSIAGLAAFGYYLIDW</sequence>
<evidence type="ECO:0000313" key="3">
    <source>
        <dbReference type="Proteomes" id="UP000001903"/>
    </source>
</evidence>
<keyword evidence="1" id="KW-1133">Transmembrane helix</keyword>
<dbReference type="GeneID" id="8741325"/>
<name>D2RX27_HALTV</name>
<organism evidence="2 3">
    <name type="scientific">Haloterrigena turkmenica (strain ATCC 51198 / DSM 5511 / JCM 9101 / NCIMB 13204 / VKM B-1734 / 4k)</name>
    <name type="common">Halococcus turkmenicus</name>
    <dbReference type="NCBI Taxonomy" id="543526"/>
    <lineage>
        <taxon>Archaea</taxon>
        <taxon>Methanobacteriati</taxon>
        <taxon>Methanobacteriota</taxon>
        <taxon>Stenosarchaea group</taxon>
        <taxon>Halobacteria</taxon>
        <taxon>Halobacteriales</taxon>
        <taxon>Natrialbaceae</taxon>
        <taxon>Haloterrigena</taxon>
    </lineage>
</organism>
<evidence type="ECO:0000256" key="1">
    <source>
        <dbReference type="SAM" id="Phobius"/>
    </source>
</evidence>
<proteinExistence type="predicted"/>
<dbReference type="Proteomes" id="UP000001903">
    <property type="component" value="Chromosome"/>
</dbReference>
<protein>
    <submittedName>
        <fullName evidence="2">Uncharacterized protein</fullName>
    </submittedName>
</protein>
<reference evidence="2 3" key="1">
    <citation type="journal article" date="2010" name="Stand. Genomic Sci.">
        <title>Complete genome sequence of Haloterrigena turkmenica type strain (4k).</title>
        <authorList>
            <person name="Saunders E."/>
            <person name="Tindall B.J."/>
            <person name="Fahnrich R."/>
            <person name="Lapidus A."/>
            <person name="Copeland A."/>
            <person name="Del Rio T.G."/>
            <person name="Lucas S."/>
            <person name="Chen F."/>
            <person name="Tice H."/>
            <person name="Cheng J.F."/>
            <person name="Han C."/>
            <person name="Detter J.C."/>
            <person name="Bruce D."/>
            <person name="Goodwin L."/>
            <person name="Chain P."/>
            <person name="Pitluck S."/>
            <person name="Pati A."/>
            <person name="Ivanova N."/>
            <person name="Mavromatis K."/>
            <person name="Chen A."/>
            <person name="Palaniappan K."/>
            <person name="Land M."/>
            <person name="Hauser L."/>
            <person name="Chang Y.J."/>
            <person name="Jeffries C.D."/>
            <person name="Brettin T."/>
            <person name="Rohde M."/>
            <person name="Goker M."/>
            <person name="Bristow J."/>
            <person name="Eisen J.A."/>
            <person name="Markowitz V."/>
            <person name="Hugenholtz P."/>
            <person name="Klenk H.P."/>
            <person name="Kyrpides N.C."/>
        </authorList>
    </citation>
    <scope>NUCLEOTIDE SEQUENCE [LARGE SCALE GENOMIC DNA]</scope>
    <source>
        <strain evidence="3">ATCC 51198 / DSM 5511 / JCM 9101 / NCIMB 13204 / VKM B-1734 / 4k</strain>
    </source>
</reference>
<keyword evidence="1" id="KW-0812">Transmembrane</keyword>
<dbReference type="STRING" id="543526.Htur_0742"/>
<dbReference type="RefSeq" id="WP_012941959.1">
    <property type="nucleotide sequence ID" value="NC_013743.1"/>
</dbReference>
<dbReference type="EMBL" id="CP001860">
    <property type="protein sequence ID" value="ADB59639.1"/>
    <property type="molecule type" value="Genomic_DNA"/>
</dbReference>
<dbReference type="eggNOG" id="arCOG15119">
    <property type="taxonomic scope" value="Archaea"/>
</dbReference>
<keyword evidence="3" id="KW-1185">Reference proteome</keyword>
<dbReference type="AlphaFoldDB" id="D2RX27"/>
<feature type="transmembrane region" description="Helical" evidence="1">
    <location>
        <begin position="12"/>
        <end position="38"/>
    </location>
</feature>
<dbReference type="HOGENOM" id="CLU_2629839_0_0_2"/>
<dbReference type="KEGG" id="htu:Htur_0742"/>
<accession>D2RX27</accession>
<keyword evidence="1" id="KW-0472">Membrane</keyword>
<dbReference type="OrthoDB" id="380895at2157"/>